<dbReference type="EMBL" id="OZ023708">
    <property type="protein sequence ID" value="CAK9879173.1"/>
    <property type="molecule type" value="Genomic_DNA"/>
</dbReference>
<evidence type="ECO:0000256" key="1">
    <source>
        <dbReference type="SAM" id="MobiDB-lite"/>
    </source>
</evidence>
<sequence>MLLSFIVTFLFSFLIFRMQFPMRFLRGSGVHGAKLFFQDLGFYFNLSLYKTTIQDYLHFFRGHISGKGKPSAKMSKDSDPQRAGKGTREVKSADFKSSPLKLLSDRNLRVMVMMS</sequence>
<accession>A0ABP1BSC2</accession>
<evidence type="ECO:0000313" key="2">
    <source>
        <dbReference type="EMBL" id="CAK9879173.1"/>
    </source>
</evidence>
<feature type="region of interest" description="Disordered" evidence="1">
    <location>
        <begin position="65"/>
        <end position="95"/>
    </location>
</feature>
<proteinExistence type="predicted"/>
<organism evidence="2 3">
    <name type="scientific">Sphagnum jensenii</name>
    <dbReference type="NCBI Taxonomy" id="128206"/>
    <lineage>
        <taxon>Eukaryota</taxon>
        <taxon>Viridiplantae</taxon>
        <taxon>Streptophyta</taxon>
        <taxon>Embryophyta</taxon>
        <taxon>Bryophyta</taxon>
        <taxon>Sphagnophytina</taxon>
        <taxon>Sphagnopsida</taxon>
        <taxon>Sphagnales</taxon>
        <taxon>Sphagnaceae</taxon>
        <taxon>Sphagnum</taxon>
    </lineage>
</organism>
<name>A0ABP1BSC2_9BRYO</name>
<reference evidence="2" key="1">
    <citation type="submission" date="2024-03" db="EMBL/GenBank/DDBJ databases">
        <authorList>
            <consortium name="ELIXIR-Norway"/>
            <consortium name="Elixir Norway"/>
        </authorList>
    </citation>
    <scope>NUCLEOTIDE SEQUENCE</scope>
</reference>
<feature type="compositionally biased region" description="Basic and acidic residues" evidence="1">
    <location>
        <begin position="74"/>
        <end position="94"/>
    </location>
</feature>
<gene>
    <name evidence="2" type="ORF">CSSPJE1EN2_LOCUS20737</name>
</gene>
<protein>
    <submittedName>
        <fullName evidence="2">Uncharacterized protein</fullName>
    </submittedName>
</protein>
<keyword evidence="3" id="KW-1185">Reference proteome</keyword>
<dbReference type="Proteomes" id="UP001497522">
    <property type="component" value="Chromosome 7"/>
</dbReference>
<evidence type="ECO:0000313" key="3">
    <source>
        <dbReference type="Proteomes" id="UP001497522"/>
    </source>
</evidence>